<accession>A0A5K3F073</accession>
<protein>
    <submittedName>
        <fullName evidence="1">Integrator complex subunit 7</fullName>
    </submittedName>
</protein>
<proteinExistence type="predicted"/>
<organism evidence="1">
    <name type="scientific">Mesocestoides corti</name>
    <name type="common">Flatworm</name>
    <dbReference type="NCBI Taxonomy" id="53468"/>
    <lineage>
        <taxon>Eukaryota</taxon>
        <taxon>Metazoa</taxon>
        <taxon>Spiralia</taxon>
        <taxon>Lophotrochozoa</taxon>
        <taxon>Platyhelminthes</taxon>
        <taxon>Cestoda</taxon>
        <taxon>Eucestoda</taxon>
        <taxon>Cyclophyllidea</taxon>
        <taxon>Mesocestoididae</taxon>
        <taxon>Mesocestoides</taxon>
    </lineage>
</organism>
<dbReference type="AlphaFoldDB" id="A0A5K3F073"/>
<reference evidence="1" key="1">
    <citation type="submission" date="2019-11" db="UniProtKB">
        <authorList>
            <consortium name="WormBaseParasite"/>
        </authorList>
    </citation>
    <scope>IDENTIFICATION</scope>
</reference>
<dbReference type="WBParaSite" id="MCU_004521-RD">
    <property type="protein sequence ID" value="MCU_004521-RD"/>
    <property type="gene ID" value="MCU_004521"/>
</dbReference>
<name>A0A5K3F073_MESCO</name>
<sequence>MPLCYSIHAGVWYNDSRKVDTNRGSVVGLSHSYLCAK</sequence>
<evidence type="ECO:0000313" key="1">
    <source>
        <dbReference type="WBParaSite" id="MCU_004521-RD"/>
    </source>
</evidence>